<evidence type="ECO:0000313" key="12">
    <source>
        <dbReference type="Proteomes" id="UP000190409"/>
    </source>
</evidence>
<dbReference type="Pfam" id="PF21694">
    <property type="entry name" value="DNA_pol3_delta_C"/>
    <property type="match status" value="1"/>
</dbReference>
<evidence type="ECO:0000256" key="5">
    <source>
        <dbReference type="ARBA" id="ARBA00022705"/>
    </source>
</evidence>
<evidence type="ECO:0000256" key="3">
    <source>
        <dbReference type="ARBA" id="ARBA00022679"/>
    </source>
</evidence>
<dbReference type="GO" id="GO:0006261">
    <property type="term" value="P:DNA-templated DNA replication"/>
    <property type="evidence" value="ECO:0007669"/>
    <property type="project" value="TreeGrafter"/>
</dbReference>
<accession>A0A1S8KNR1</accession>
<comment type="catalytic activity">
    <reaction evidence="8">
        <text>DNA(n) + a 2'-deoxyribonucleoside 5'-triphosphate = DNA(n+1) + diphosphate</text>
        <dbReference type="Rhea" id="RHEA:22508"/>
        <dbReference type="Rhea" id="RHEA-COMP:17339"/>
        <dbReference type="Rhea" id="RHEA-COMP:17340"/>
        <dbReference type="ChEBI" id="CHEBI:33019"/>
        <dbReference type="ChEBI" id="CHEBI:61560"/>
        <dbReference type="ChEBI" id="CHEBI:173112"/>
        <dbReference type="EC" id="2.7.7.7"/>
    </reaction>
</comment>
<protein>
    <recommendedName>
        <fullName evidence="2">DNA polymerase III subunit delta</fullName>
        <ecNumber evidence="1">2.7.7.7</ecNumber>
    </recommendedName>
</protein>
<evidence type="ECO:0000256" key="6">
    <source>
        <dbReference type="ARBA" id="ARBA00022932"/>
    </source>
</evidence>
<comment type="caution">
    <text evidence="11">The sequence shown here is derived from an EMBL/GenBank/DDBJ whole genome shotgun (WGS) entry which is preliminary data.</text>
</comment>
<dbReference type="InterPro" id="IPR027417">
    <property type="entry name" value="P-loop_NTPase"/>
</dbReference>
<evidence type="ECO:0000256" key="2">
    <source>
        <dbReference type="ARBA" id="ARBA00017703"/>
    </source>
</evidence>
<keyword evidence="4" id="KW-0548">Nucleotidyltransferase</keyword>
<dbReference type="EC" id="2.7.7.7" evidence="1"/>
<dbReference type="PANTHER" id="PTHR34388:SF1">
    <property type="entry name" value="DNA POLYMERASE III SUBUNIT DELTA"/>
    <property type="match status" value="1"/>
</dbReference>
<dbReference type="Pfam" id="PF06144">
    <property type="entry name" value="DNA_pol3_delta"/>
    <property type="match status" value="1"/>
</dbReference>
<keyword evidence="6" id="KW-0239">DNA-directed DNA polymerase</keyword>
<dbReference type="InterPro" id="IPR005790">
    <property type="entry name" value="DNA_polIII_delta"/>
</dbReference>
<dbReference type="Gene3D" id="3.40.50.300">
    <property type="entry name" value="P-loop containing nucleotide triphosphate hydrolases"/>
    <property type="match status" value="1"/>
</dbReference>
<dbReference type="EMBL" id="MUYF01000003">
    <property type="protein sequence ID" value="OOL81346.1"/>
    <property type="molecule type" value="Genomic_DNA"/>
</dbReference>
<dbReference type="AlphaFoldDB" id="A0A1S8KNR1"/>
<feature type="domain" description="DNA polymerase III delta subunit-like C-terminal" evidence="10">
    <location>
        <begin position="219"/>
        <end position="339"/>
    </location>
</feature>
<feature type="domain" description="DNA polymerase III delta N-terminal" evidence="9">
    <location>
        <begin position="20"/>
        <end position="146"/>
    </location>
</feature>
<dbReference type="Gene3D" id="1.10.8.60">
    <property type="match status" value="1"/>
</dbReference>
<name>A0A1S8KNR1_9LACT</name>
<evidence type="ECO:0000259" key="9">
    <source>
        <dbReference type="Pfam" id="PF06144"/>
    </source>
</evidence>
<keyword evidence="5" id="KW-0235">DNA replication</keyword>
<evidence type="ECO:0000256" key="4">
    <source>
        <dbReference type="ARBA" id="ARBA00022695"/>
    </source>
</evidence>
<organism evidence="11 12">
    <name type="scientific">Dolosigranulum pigrum</name>
    <dbReference type="NCBI Taxonomy" id="29394"/>
    <lineage>
        <taxon>Bacteria</taxon>
        <taxon>Bacillati</taxon>
        <taxon>Bacillota</taxon>
        <taxon>Bacilli</taxon>
        <taxon>Lactobacillales</taxon>
        <taxon>Carnobacteriaceae</taxon>
        <taxon>Dolosigranulum</taxon>
    </lineage>
</organism>
<sequence length="347" mass="40191">MSNLQQQLATIRQGTVQPVYLVSGTEHYLIERFKQTIITAVLDGDTSSDFNFTTFNMEEDELQVAVQEAESIPFFGKQRLVFVTHPTFLTGKPTKSDPDHNLEALVNYLQAPADFSVLVIFAPYEKLDKRKKITKTLLKQAEVIDASPMDMNALARYVKEAVQTQGYRFQDSAFNALMERTDYQLTTIMSELQKLYLYHMEDKYITRHSIDELVTRTLESNIFEINELVLTKQANQAIQVFADLLLQKEEPLKILAIMLSQFRLLLQVHILRAKGYQQVEIAKEISAHPYRVKLAMQTERRFNRELLAQAYQQLIQAEYRIKTGQVDPELQFELFVMQFTGQKESQT</sequence>
<dbReference type="InterPro" id="IPR008921">
    <property type="entry name" value="DNA_pol3_clamp-load_cplx_C"/>
</dbReference>
<dbReference type="GO" id="GO:0009360">
    <property type="term" value="C:DNA polymerase III complex"/>
    <property type="evidence" value="ECO:0007669"/>
    <property type="project" value="InterPro"/>
</dbReference>
<proteinExistence type="inferred from homology"/>
<gene>
    <name evidence="11" type="ORF">BWX42_06060</name>
</gene>
<dbReference type="GO" id="GO:0003887">
    <property type="term" value="F:DNA-directed DNA polymerase activity"/>
    <property type="evidence" value="ECO:0007669"/>
    <property type="project" value="UniProtKB-KW"/>
</dbReference>
<keyword evidence="3" id="KW-0808">Transferase</keyword>
<evidence type="ECO:0000256" key="1">
    <source>
        <dbReference type="ARBA" id="ARBA00012417"/>
    </source>
</evidence>
<evidence type="ECO:0000256" key="7">
    <source>
        <dbReference type="ARBA" id="ARBA00034754"/>
    </source>
</evidence>
<dbReference type="SUPFAM" id="SSF48019">
    <property type="entry name" value="post-AAA+ oligomerization domain-like"/>
    <property type="match status" value="1"/>
</dbReference>
<dbReference type="SUPFAM" id="SSF52540">
    <property type="entry name" value="P-loop containing nucleoside triphosphate hydrolases"/>
    <property type="match status" value="1"/>
</dbReference>
<dbReference type="GO" id="GO:0003677">
    <property type="term" value="F:DNA binding"/>
    <property type="evidence" value="ECO:0007669"/>
    <property type="project" value="InterPro"/>
</dbReference>
<reference evidence="11 12" key="1">
    <citation type="submission" date="2017-01" db="EMBL/GenBank/DDBJ databases">
        <title>Complete Genome Sequence of Dolosigranulum pigrum isolated from a Patient with interstitial lung disease.</title>
        <authorList>
            <person name="Mukhopadhyay R."/>
            <person name="Joaquin J."/>
            <person name="Hogue R."/>
            <person name="Fitzgerald S."/>
            <person name="Jospin G."/>
            <person name="Eisen J.A."/>
            <person name="Chaturvedi V."/>
        </authorList>
    </citation>
    <scope>NUCLEOTIDE SEQUENCE [LARGE SCALE GENOMIC DNA]</scope>
    <source>
        <strain evidence="11 12">15S00348</strain>
    </source>
</reference>
<evidence type="ECO:0000259" key="10">
    <source>
        <dbReference type="Pfam" id="PF21694"/>
    </source>
</evidence>
<dbReference type="Gene3D" id="1.20.272.10">
    <property type="match status" value="1"/>
</dbReference>
<evidence type="ECO:0000256" key="8">
    <source>
        <dbReference type="ARBA" id="ARBA00049244"/>
    </source>
</evidence>
<dbReference type="Proteomes" id="UP000190409">
    <property type="component" value="Unassembled WGS sequence"/>
</dbReference>
<dbReference type="InterPro" id="IPR048466">
    <property type="entry name" value="DNA_pol3_delta-like_C"/>
</dbReference>
<dbReference type="NCBIfam" id="TIGR01128">
    <property type="entry name" value="holA"/>
    <property type="match status" value="1"/>
</dbReference>
<comment type="similarity">
    <text evidence="7">Belongs to the DNA polymerase HolA subunit family.</text>
</comment>
<dbReference type="InterPro" id="IPR010372">
    <property type="entry name" value="DNA_pol3_delta_N"/>
</dbReference>
<evidence type="ECO:0000313" key="11">
    <source>
        <dbReference type="EMBL" id="OOL81346.1"/>
    </source>
</evidence>
<dbReference type="PANTHER" id="PTHR34388">
    <property type="entry name" value="DNA POLYMERASE III SUBUNIT DELTA"/>
    <property type="match status" value="1"/>
</dbReference>